<protein>
    <recommendedName>
        <fullName evidence="4">C3H1-type domain-containing protein</fullName>
    </recommendedName>
</protein>
<dbReference type="OMA" id="PPQAYSR"/>
<proteinExistence type="predicted"/>
<feature type="compositionally biased region" description="Low complexity" evidence="1">
    <location>
        <begin position="168"/>
        <end position="188"/>
    </location>
</feature>
<reference evidence="2 3" key="1">
    <citation type="journal article" date="2014" name="Nat. Commun.">
        <title>Klebsormidium flaccidum genome reveals primary factors for plant terrestrial adaptation.</title>
        <authorList>
            <person name="Hori K."/>
            <person name="Maruyama F."/>
            <person name="Fujisawa T."/>
            <person name="Togashi T."/>
            <person name="Yamamoto N."/>
            <person name="Seo M."/>
            <person name="Sato S."/>
            <person name="Yamada T."/>
            <person name="Mori H."/>
            <person name="Tajima N."/>
            <person name="Moriyama T."/>
            <person name="Ikeuchi M."/>
            <person name="Watanabe M."/>
            <person name="Wada H."/>
            <person name="Kobayashi K."/>
            <person name="Saito M."/>
            <person name="Masuda T."/>
            <person name="Sasaki-Sekimoto Y."/>
            <person name="Mashiguchi K."/>
            <person name="Awai K."/>
            <person name="Shimojima M."/>
            <person name="Masuda S."/>
            <person name="Iwai M."/>
            <person name="Nobusawa T."/>
            <person name="Narise T."/>
            <person name="Kondo S."/>
            <person name="Saito H."/>
            <person name="Sato R."/>
            <person name="Murakawa M."/>
            <person name="Ihara Y."/>
            <person name="Oshima-Yamada Y."/>
            <person name="Ohtaka K."/>
            <person name="Satoh M."/>
            <person name="Sonobe K."/>
            <person name="Ishii M."/>
            <person name="Ohtani R."/>
            <person name="Kanamori-Sato M."/>
            <person name="Honoki R."/>
            <person name="Miyazaki D."/>
            <person name="Mochizuki H."/>
            <person name="Umetsu J."/>
            <person name="Higashi K."/>
            <person name="Shibata D."/>
            <person name="Kamiya Y."/>
            <person name="Sato N."/>
            <person name="Nakamura Y."/>
            <person name="Tabata S."/>
            <person name="Ida S."/>
            <person name="Kurokawa K."/>
            <person name="Ohta H."/>
        </authorList>
    </citation>
    <scope>NUCLEOTIDE SEQUENCE [LARGE SCALE GENOMIC DNA]</scope>
    <source>
        <strain evidence="2 3">NIES-2285</strain>
    </source>
</reference>
<name>A0A1Y1IMC7_KLENI</name>
<feature type="compositionally biased region" description="Low complexity" evidence="1">
    <location>
        <begin position="420"/>
        <end position="430"/>
    </location>
</feature>
<feature type="compositionally biased region" description="Pro residues" evidence="1">
    <location>
        <begin position="58"/>
        <end position="69"/>
    </location>
</feature>
<feature type="compositionally biased region" description="Pro residues" evidence="1">
    <location>
        <begin position="112"/>
        <end position="123"/>
    </location>
</feature>
<feature type="compositionally biased region" description="Low complexity" evidence="1">
    <location>
        <begin position="553"/>
        <end position="583"/>
    </location>
</feature>
<feature type="compositionally biased region" description="Polar residues" evidence="1">
    <location>
        <begin position="261"/>
        <end position="270"/>
    </location>
</feature>
<accession>A0A1Y1IMC7</accession>
<keyword evidence="3" id="KW-1185">Reference proteome</keyword>
<dbReference type="AlphaFoldDB" id="A0A1Y1IMC7"/>
<dbReference type="EMBL" id="DF237859">
    <property type="protein sequence ID" value="GAQ92045.1"/>
    <property type="molecule type" value="Genomic_DNA"/>
</dbReference>
<sequence length="651" mass="69443">MYTYPYGAPAYAVMTTALPPQPTQLPAQPPAAPPPTAPPYLYAQPTAAPTPAAQTAFLPPPPAPAPPQPATYAVTSYAAPQVQPYPQSTPPPQNAPAPQQYAPTAPQAYQPNGPPPHQYPPPGQTHSAPPQTFQNPPQPNPPNGGYGRPNSQWDTEPPRWNPNPNWQTGNVTGPPSGTNGPPNWNRNTTPPPNARVELYPARGPANNDFPPLQPRQAYPQQFAPPQRNTGPQWNGDRQPVNETARPKPEAPSGGPIRHAPRQQNPRSSGTRPPVTTPYEKPAAKATVLRQSVMPYFTTVQGEFTQLCVNTAQDKPCTEPKCKFSHAPKHERPCPAFHTPKEKCSFDSRCLLGHAKAREAVRQSKAFARHKEWQSQVKTTPGTYGDNEVAESGTGKETLPKPRNELALEPAPNPQNNTGNPAVPAATENTPPTAPQGPNPPEGIPPPANSNLDNNPAVNFQTLAQQSTKRGQEDELLRLSLLTQALQADVTNLQKAQDSKNDEMRTLQTAMGSIQAENTTLRQENERLSALIAKTAKADGVATRRNKKSPQDTSAGGNSAALAGASGANSAAHAPGNAAAASPPHDVSTPGVRKRLTKCFSSPPGEFMLRGTGAMQILEEEVMEAPFKEAAAVISIGTVDLFPGTWASCCAT</sequence>
<feature type="region of interest" description="Disordered" evidence="1">
    <location>
        <begin position="19"/>
        <end position="282"/>
    </location>
</feature>
<feature type="compositionally biased region" description="Low complexity" evidence="1">
    <location>
        <begin position="96"/>
        <end position="111"/>
    </location>
</feature>
<feature type="compositionally biased region" description="Low complexity" evidence="1">
    <location>
        <begin position="39"/>
        <end position="57"/>
    </location>
</feature>
<feature type="compositionally biased region" description="Pro residues" evidence="1">
    <location>
        <begin position="431"/>
        <end position="447"/>
    </location>
</feature>
<dbReference type="Proteomes" id="UP000054558">
    <property type="component" value="Unassembled WGS sequence"/>
</dbReference>
<feature type="region of interest" description="Disordered" evidence="1">
    <location>
        <begin position="366"/>
        <end position="455"/>
    </location>
</feature>
<evidence type="ECO:0000313" key="2">
    <source>
        <dbReference type="EMBL" id="GAQ92045.1"/>
    </source>
</evidence>
<feature type="non-terminal residue" evidence="2">
    <location>
        <position position="651"/>
    </location>
</feature>
<evidence type="ECO:0008006" key="4">
    <source>
        <dbReference type="Google" id="ProtNLM"/>
    </source>
</evidence>
<evidence type="ECO:0000256" key="1">
    <source>
        <dbReference type="SAM" id="MobiDB-lite"/>
    </source>
</evidence>
<gene>
    <name evidence="2" type="ORF">KFL_009100010</name>
</gene>
<evidence type="ECO:0000313" key="3">
    <source>
        <dbReference type="Proteomes" id="UP000054558"/>
    </source>
</evidence>
<organism evidence="2 3">
    <name type="scientific">Klebsormidium nitens</name>
    <name type="common">Green alga</name>
    <name type="synonym">Ulothrix nitens</name>
    <dbReference type="NCBI Taxonomy" id="105231"/>
    <lineage>
        <taxon>Eukaryota</taxon>
        <taxon>Viridiplantae</taxon>
        <taxon>Streptophyta</taxon>
        <taxon>Klebsormidiophyceae</taxon>
        <taxon>Klebsormidiales</taxon>
        <taxon>Klebsormidiaceae</taxon>
        <taxon>Klebsormidium</taxon>
    </lineage>
</organism>
<feature type="region of interest" description="Disordered" evidence="1">
    <location>
        <begin position="535"/>
        <end position="590"/>
    </location>
</feature>
<feature type="compositionally biased region" description="Pro residues" evidence="1">
    <location>
        <begin position="19"/>
        <end position="38"/>
    </location>
</feature>